<evidence type="ECO:0000256" key="1">
    <source>
        <dbReference type="SAM" id="Coils"/>
    </source>
</evidence>
<evidence type="ECO:0000313" key="2">
    <source>
        <dbReference type="EMBL" id="ROL45916.1"/>
    </source>
</evidence>
<sequence>MKPPDGLKLIGNGDNSNWRTFKQKFVLYRLLDWKSERDDNRCGVAKYLRDSSYRGDTELQVQVKDSSDDNEIKALKDEVHMEEETLQTVKALCRNTQETTEKLEERKTQLKEELKMIYDLQKQEREVLQSLQEEQQELEQTVQQYDSELCAAAEDLLQLQREVAYAKAHTESLHAQITPLQDVFEEIVQVKKKLAELVAGLITGESAMTEMTEDAHCAVLDQELVGKVDVVESECDHVYREKIMSTQEAEEVDYVEQESTAEELDKMQYSVENLKSSGSSSFTEITLTEVKEEDVMFRSTTPQGLHQVALCKRRRRHFLKPHSRHCIEDAAAVS</sequence>
<dbReference type="OrthoDB" id="8737069at2759"/>
<dbReference type="AlphaFoldDB" id="A0A3N0YI32"/>
<organism evidence="2 3">
    <name type="scientific">Anabarilius grahami</name>
    <name type="common">Kanglang fish</name>
    <name type="synonym">Barilius grahami</name>
    <dbReference type="NCBI Taxonomy" id="495550"/>
    <lineage>
        <taxon>Eukaryota</taxon>
        <taxon>Metazoa</taxon>
        <taxon>Chordata</taxon>
        <taxon>Craniata</taxon>
        <taxon>Vertebrata</taxon>
        <taxon>Euteleostomi</taxon>
        <taxon>Actinopterygii</taxon>
        <taxon>Neopterygii</taxon>
        <taxon>Teleostei</taxon>
        <taxon>Ostariophysi</taxon>
        <taxon>Cypriniformes</taxon>
        <taxon>Xenocyprididae</taxon>
        <taxon>Xenocypridinae</taxon>
        <taxon>Xenocypridinae incertae sedis</taxon>
        <taxon>Anabarilius</taxon>
    </lineage>
</organism>
<name>A0A3N0YI32_ANAGA</name>
<keyword evidence="1" id="KW-0175">Coiled coil</keyword>
<accession>A0A3N0YI32</accession>
<reference evidence="2 3" key="1">
    <citation type="submission" date="2018-10" db="EMBL/GenBank/DDBJ databases">
        <title>Genome assembly for a Yunnan-Guizhou Plateau 3E fish, Anabarilius grahami (Regan), and its evolutionary and genetic applications.</title>
        <authorList>
            <person name="Jiang W."/>
        </authorList>
    </citation>
    <scope>NUCLEOTIDE SEQUENCE [LARGE SCALE GENOMIC DNA]</scope>
    <source>
        <strain evidence="2">AG-KIZ</strain>
        <tissue evidence="2">Muscle</tissue>
    </source>
</reference>
<feature type="coiled-coil region" evidence="1">
    <location>
        <begin position="72"/>
        <end position="151"/>
    </location>
</feature>
<dbReference type="EMBL" id="RJVU01042534">
    <property type="protein sequence ID" value="ROL45916.1"/>
    <property type="molecule type" value="Genomic_DNA"/>
</dbReference>
<protein>
    <submittedName>
        <fullName evidence="2">Epidermal growth factor receptor substrate 15</fullName>
    </submittedName>
</protein>
<dbReference type="Proteomes" id="UP000281406">
    <property type="component" value="Unassembled WGS sequence"/>
</dbReference>
<proteinExistence type="predicted"/>
<keyword evidence="2" id="KW-0675">Receptor</keyword>
<comment type="caution">
    <text evidence="2">The sequence shown here is derived from an EMBL/GenBank/DDBJ whole genome shotgun (WGS) entry which is preliminary data.</text>
</comment>
<gene>
    <name evidence="2" type="ORF">DPX16_11611</name>
</gene>
<evidence type="ECO:0000313" key="3">
    <source>
        <dbReference type="Proteomes" id="UP000281406"/>
    </source>
</evidence>
<keyword evidence="3" id="KW-1185">Reference proteome</keyword>